<evidence type="ECO:0000256" key="1">
    <source>
        <dbReference type="ARBA" id="ARBA00004123"/>
    </source>
</evidence>
<evidence type="ECO:0000256" key="7">
    <source>
        <dbReference type="SAM" id="MobiDB-lite"/>
    </source>
</evidence>
<dbReference type="InterPro" id="IPR001356">
    <property type="entry name" value="HD"/>
</dbReference>
<name>A0ABP0FZN7_CLALP</name>
<feature type="DNA-binding region" description="Homeobox" evidence="6">
    <location>
        <begin position="145"/>
        <end position="207"/>
    </location>
</feature>
<dbReference type="SUPFAM" id="SSF46689">
    <property type="entry name" value="Homeodomain-like"/>
    <property type="match status" value="1"/>
</dbReference>
<evidence type="ECO:0000256" key="3">
    <source>
        <dbReference type="ARBA" id="ARBA00023125"/>
    </source>
</evidence>
<dbReference type="Pfam" id="PF05920">
    <property type="entry name" value="Homeobox_KN"/>
    <property type="match status" value="1"/>
</dbReference>
<dbReference type="InterPro" id="IPR017970">
    <property type="entry name" value="Homeobox_CS"/>
</dbReference>
<dbReference type="CDD" id="cd00086">
    <property type="entry name" value="homeodomain"/>
    <property type="match status" value="1"/>
</dbReference>
<feature type="domain" description="Homeobox" evidence="8">
    <location>
        <begin position="143"/>
        <end position="206"/>
    </location>
</feature>
<evidence type="ECO:0000259" key="8">
    <source>
        <dbReference type="PROSITE" id="PS50071"/>
    </source>
</evidence>
<comment type="subcellular location">
    <subcellularLocation>
        <location evidence="1 6">Nucleus</location>
    </subcellularLocation>
</comment>
<evidence type="ECO:0000256" key="2">
    <source>
        <dbReference type="ARBA" id="ARBA00008446"/>
    </source>
</evidence>
<dbReference type="PANTHER" id="PTHR11211:SF40">
    <property type="entry name" value="MIRROR, ISOFORM C"/>
    <property type="match status" value="1"/>
</dbReference>
<dbReference type="PROSITE" id="PS00027">
    <property type="entry name" value="HOMEOBOX_1"/>
    <property type="match status" value="1"/>
</dbReference>
<feature type="region of interest" description="Disordered" evidence="7">
    <location>
        <begin position="207"/>
        <end position="284"/>
    </location>
</feature>
<sequence>MVIRQPYNSSPHLSDYSGSEISNYTYNSESNVSDSMQPQHTSIQSADFYFKPTNAELCSYRPPINYSPIPAGFSGSPPVMASQYAAPNLHSTGYGTESSFPADGQHGYRPEWSGGYSSAGYHRSRTSMAAPYAYNRYNSIPEMSDGDQRKNTTRESTNMLKSWLQEHNKNPYPSKGEKIMLAIVTKMTLTQVSTWFANARRRLKKENKMTWAPKNRCNELQTKNESKTTDDSPLEEYNENKHHEQNEDKEDFSNSKTGENLSQNLRQSPTTINGDNNHALTNMSPIRDDLHDTQIWAKGNPQELGCQAENRVMPYPAEGNNGCVTTPAIIPHHFSSYSTACLAAPVSPGYSKEHQTSWSHSLQSNFGISQQSYEGEMAASNSSHSVNTVASTINVIGSDVIDHHRYPLDHSICLRPTRGQVDCKVRSNLSHSPTSSLPSEYKTEISDIPPYHAAYSNNNDTDDQSSFFYFPPQEAVSALRTMHPAGCSSVSKNSCHQVRHFDSASQVSEAQFSETTLAVSAPPPKAGSMIYSTPYYHQAMTDGEKIVTDNRHSGFTTASCELMTKHIPISSPHASPGDFSPSFAGIINVEPSHREYGETFEVYPTASHHSSSRLCVP</sequence>
<evidence type="ECO:0000313" key="10">
    <source>
        <dbReference type="Proteomes" id="UP001642483"/>
    </source>
</evidence>
<comment type="similarity">
    <text evidence="2">Belongs to the TALE/IRO homeobox family.</text>
</comment>
<evidence type="ECO:0000313" key="9">
    <source>
        <dbReference type="EMBL" id="CAK8685037.1"/>
    </source>
</evidence>
<keyword evidence="10" id="KW-1185">Reference proteome</keyword>
<dbReference type="Proteomes" id="UP001642483">
    <property type="component" value="Unassembled WGS sequence"/>
</dbReference>
<keyword evidence="5 6" id="KW-0539">Nucleus</keyword>
<dbReference type="SMART" id="SM00389">
    <property type="entry name" value="HOX"/>
    <property type="match status" value="1"/>
</dbReference>
<comment type="caution">
    <text evidence="9">The sequence shown here is derived from an EMBL/GenBank/DDBJ whole genome shotgun (WGS) entry which is preliminary data.</text>
</comment>
<dbReference type="InterPro" id="IPR008422">
    <property type="entry name" value="KN_HD"/>
</dbReference>
<organism evidence="9 10">
    <name type="scientific">Clavelina lepadiformis</name>
    <name type="common">Light-bulb sea squirt</name>
    <name type="synonym">Ascidia lepadiformis</name>
    <dbReference type="NCBI Taxonomy" id="159417"/>
    <lineage>
        <taxon>Eukaryota</taxon>
        <taxon>Metazoa</taxon>
        <taxon>Chordata</taxon>
        <taxon>Tunicata</taxon>
        <taxon>Ascidiacea</taxon>
        <taxon>Aplousobranchia</taxon>
        <taxon>Clavelinidae</taxon>
        <taxon>Clavelina</taxon>
    </lineage>
</organism>
<gene>
    <name evidence="9" type="ORF">CVLEPA_LOCUS16198</name>
</gene>
<keyword evidence="4 6" id="KW-0371">Homeobox</keyword>
<dbReference type="InterPro" id="IPR009057">
    <property type="entry name" value="Homeodomain-like_sf"/>
</dbReference>
<protein>
    <recommendedName>
        <fullName evidence="8">Homeobox domain-containing protein</fullName>
    </recommendedName>
</protein>
<proteinExistence type="inferred from homology"/>
<evidence type="ECO:0000256" key="6">
    <source>
        <dbReference type="PROSITE-ProRule" id="PRU00108"/>
    </source>
</evidence>
<dbReference type="PANTHER" id="PTHR11211">
    <property type="entry name" value="IROQUOIS-CLASS HOMEODOMAIN PROTEIN IRX"/>
    <property type="match status" value="1"/>
</dbReference>
<dbReference type="Gene3D" id="1.10.10.60">
    <property type="entry name" value="Homeodomain-like"/>
    <property type="match status" value="1"/>
</dbReference>
<feature type="compositionally biased region" description="Polar residues" evidence="7">
    <location>
        <begin position="254"/>
        <end position="284"/>
    </location>
</feature>
<accession>A0ABP0FZN7</accession>
<evidence type="ECO:0000256" key="4">
    <source>
        <dbReference type="ARBA" id="ARBA00023155"/>
    </source>
</evidence>
<reference evidence="9 10" key="1">
    <citation type="submission" date="2024-02" db="EMBL/GenBank/DDBJ databases">
        <authorList>
            <person name="Daric V."/>
            <person name="Darras S."/>
        </authorList>
    </citation>
    <scope>NUCLEOTIDE SEQUENCE [LARGE SCALE GENOMIC DNA]</scope>
</reference>
<evidence type="ECO:0000256" key="5">
    <source>
        <dbReference type="ARBA" id="ARBA00023242"/>
    </source>
</evidence>
<dbReference type="PROSITE" id="PS50071">
    <property type="entry name" value="HOMEOBOX_2"/>
    <property type="match status" value="1"/>
</dbReference>
<dbReference type="EMBL" id="CAWYQH010000098">
    <property type="protein sequence ID" value="CAK8685037.1"/>
    <property type="molecule type" value="Genomic_DNA"/>
</dbReference>
<keyword evidence="3 6" id="KW-0238">DNA-binding</keyword>